<reference evidence="1 2" key="1">
    <citation type="journal article" date="2019" name="Int. J. Syst. Evol. Microbiol.">
        <title>The Global Catalogue of Microorganisms (GCM) 10K type strain sequencing project: providing services to taxonomists for standard genome sequencing and annotation.</title>
        <authorList>
            <consortium name="The Broad Institute Genomics Platform"/>
            <consortium name="The Broad Institute Genome Sequencing Center for Infectious Disease"/>
            <person name="Wu L."/>
            <person name="Ma J."/>
        </authorList>
    </citation>
    <scope>NUCLEOTIDE SEQUENCE [LARGE SCALE GENOMIC DNA]</scope>
    <source>
        <strain evidence="1 2">JCM 13581</strain>
    </source>
</reference>
<name>A0ABN2P072_9ACTN</name>
<proteinExistence type="predicted"/>
<gene>
    <name evidence="1" type="ORF">GCM10009716_17190</name>
</gene>
<dbReference type="RefSeq" id="WP_344260043.1">
    <property type="nucleotide sequence ID" value="NZ_BAAAMJ010000015.1"/>
</dbReference>
<accession>A0ABN2P072</accession>
<evidence type="ECO:0000313" key="2">
    <source>
        <dbReference type="Proteomes" id="UP001501303"/>
    </source>
</evidence>
<dbReference type="Proteomes" id="UP001501303">
    <property type="component" value="Unassembled WGS sequence"/>
</dbReference>
<dbReference type="Gene3D" id="3.30.70.1060">
    <property type="entry name" value="Dimeric alpha+beta barrel"/>
    <property type="match status" value="1"/>
</dbReference>
<dbReference type="EMBL" id="BAAAMJ010000015">
    <property type="protein sequence ID" value="GAA1907810.1"/>
    <property type="molecule type" value="Genomic_DNA"/>
</dbReference>
<dbReference type="InterPro" id="IPR011008">
    <property type="entry name" value="Dimeric_a/b-barrel"/>
</dbReference>
<comment type="caution">
    <text evidence="1">The sequence shown here is derived from an EMBL/GenBank/DDBJ whole genome shotgun (WGS) entry which is preliminary data.</text>
</comment>
<keyword evidence="2" id="KW-1185">Reference proteome</keyword>
<evidence type="ECO:0000313" key="1">
    <source>
        <dbReference type="EMBL" id="GAA1907810.1"/>
    </source>
</evidence>
<organism evidence="1 2">
    <name type="scientific">Streptomyces sodiiphilus</name>
    <dbReference type="NCBI Taxonomy" id="226217"/>
    <lineage>
        <taxon>Bacteria</taxon>
        <taxon>Bacillati</taxon>
        <taxon>Actinomycetota</taxon>
        <taxon>Actinomycetes</taxon>
        <taxon>Kitasatosporales</taxon>
        <taxon>Streptomycetaceae</taxon>
        <taxon>Streptomyces</taxon>
    </lineage>
</organism>
<dbReference type="SUPFAM" id="SSF54909">
    <property type="entry name" value="Dimeric alpha+beta barrel"/>
    <property type="match status" value="1"/>
</dbReference>
<sequence length="137" mass="15256">MKYLMMVQAAQADYDAMGGRASGHSPAWNEKELRAMFAFMEELNDELTDSGELVDTRALVEPARTRLVDLGPDGRARIAEDPYGPTEVVMAGYWVLDCESPERVTEIAERVLRCPVPEGSPEYPVVIRPIDTGRPDE</sequence>
<evidence type="ECO:0008006" key="3">
    <source>
        <dbReference type="Google" id="ProtNLM"/>
    </source>
</evidence>
<protein>
    <recommendedName>
        <fullName evidence="3">YCII-related domain-containing protein</fullName>
    </recommendedName>
</protein>